<dbReference type="Gene3D" id="3.40.50.720">
    <property type="entry name" value="NAD(P)-binding Rossmann-like Domain"/>
    <property type="match status" value="1"/>
</dbReference>
<protein>
    <submittedName>
        <fullName evidence="6">3-hydroxyisobutyrate dehydrogenase</fullName>
    </submittedName>
</protein>
<dbReference type="RefSeq" id="WP_085466702.1">
    <property type="nucleotide sequence ID" value="NZ_FXBL01000004.1"/>
</dbReference>
<feature type="domain" description="6-phosphogluconate dehydrogenase NADP-binding" evidence="4">
    <location>
        <begin position="11"/>
        <end position="173"/>
    </location>
</feature>
<dbReference type="EMBL" id="FXBL01000004">
    <property type="protein sequence ID" value="SMH54411.1"/>
    <property type="molecule type" value="Genomic_DNA"/>
</dbReference>
<dbReference type="InterPro" id="IPR008927">
    <property type="entry name" value="6-PGluconate_DH-like_C_sf"/>
</dbReference>
<feature type="active site" evidence="3">
    <location>
        <position position="182"/>
    </location>
</feature>
<dbReference type="OrthoDB" id="9812907at2"/>
<dbReference type="InterPro" id="IPR036291">
    <property type="entry name" value="NAD(P)-bd_dom_sf"/>
</dbReference>
<keyword evidence="1" id="KW-0560">Oxidoreductase</keyword>
<dbReference type="InterPro" id="IPR015815">
    <property type="entry name" value="HIBADH-related"/>
</dbReference>
<dbReference type="InterPro" id="IPR029154">
    <property type="entry name" value="HIBADH-like_NADP-bd"/>
</dbReference>
<dbReference type="Pfam" id="PF03446">
    <property type="entry name" value="NAD_binding_2"/>
    <property type="match status" value="1"/>
</dbReference>
<proteinExistence type="predicted"/>
<evidence type="ECO:0000313" key="6">
    <source>
        <dbReference type="EMBL" id="SMH54411.1"/>
    </source>
</evidence>
<evidence type="ECO:0000256" key="3">
    <source>
        <dbReference type="PIRSR" id="PIRSR000103-1"/>
    </source>
</evidence>
<dbReference type="Gene3D" id="1.10.1040.10">
    <property type="entry name" value="N-(1-d-carboxylethyl)-l-norvaline Dehydrogenase, domain 2"/>
    <property type="match status" value="1"/>
</dbReference>
<reference evidence="6 7" key="1">
    <citation type="submission" date="2017-04" db="EMBL/GenBank/DDBJ databases">
        <authorList>
            <person name="Afonso C.L."/>
            <person name="Miller P.J."/>
            <person name="Scott M.A."/>
            <person name="Spackman E."/>
            <person name="Goraichik I."/>
            <person name="Dimitrov K.M."/>
            <person name="Suarez D.L."/>
            <person name="Swayne D.E."/>
        </authorList>
    </citation>
    <scope>NUCLEOTIDE SEQUENCE [LARGE SCALE GENOMIC DNA]</scope>
    <source>
        <strain evidence="6 7">B5P</strain>
    </source>
</reference>
<name>A0A1X7PRC9_9HYPH</name>
<dbReference type="PIRSF" id="PIRSF000103">
    <property type="entry name" value="HIBADH"/>
    <property type="match status" value="1"/>
</dbReference>
<dbReference type="GO" id="GO:0016616">
    <property type="term" value="F:oxidoreductase activity, acting on the CH-OH group of donors, NAD or NADP as acceptor"/>
    <property type="evidence" value="ECO:0007669"/>
    <property type="project" value="TreeGrafter"/>
</dbReference>
<gene>
    <name evidence="6" type="ORF">SAMN02982922_5067</name>
</gene>
<sequence>MTDIIAAPGPVGFLGLGAMGSGMAATLARNGFTVKAYDLSEERRREFEQATGQAAATSPTDALSDVAAVVLMLPDGHFVRRALLGEGDGARPIAVSRPDMLVVDCSSCAPSHTQSLAVELRELGFAMVDSPVSGGVPGTRAGTLTMMAGGTEDAVRRADAILRGMGRTVFHTGPSGSGHAMKTLVNYIGTSQMLLDFEALLIGQRFGLKPETMVEILNVSYAKNLSTEIVLAQQILSQRFAHNFSLALATKDARIAAETAEAVGFGETTPRHFARVLGDALEAMGDTDLTRVYQYLDSLWGRQSASSRPEEQP</sequence>
<dbReference type="GO" id="GO:0050661">
    <property type="term" value="F:NADP binding"/>
    <property type="evidence" value="ECO:0007669"/>
    <property type="project" value="InterPro"/>
</dbReference>
<evidence type="ECO:0000256" key="1">
    <source>
        <dbReference type="ARBA" id="ARBA00023002"/>
    </source>
</evidence>
<organism evidence="6 7">
    <name type="scientific">Mesorhizobium australicum</name>
    <dbReference type="NCBI Taxonomy" id="536018"/>
    <lineage>
        <taxon>Bacteria</taxon>
        <taxon>Pseudomonadati</taxon>
        <taxon>Pseudomonadota</taxon>
        <taxon>Alphaproteobacteria</taxon>
        <taxon>Hyphomicrobiales</taxon>
        <taxon>Phyllobacteriaceae</taxon>
        <taxon>Mesorhizobium</taxon>
    </lineage>
</organism>
<evidence type="ECO:0000256" key="2">
    <source>
        <dbReference type="ARBA" id="ARBA00023027"/>
    </source>
</evidence>
<dbReference type="GO" id="GO:0051287">
    <property type="term" value="F:NAD binding"/>
    <property type="evidence" value="ECO:0007669"/>
    <property type="project" value="InterPro"/>
</dbReference>
<dbReference type="InterPro" id="IPR006115">
    <property type="entry name" value="6PGDH_NADP-bd"/>
</dbReference>
<dbReference type="PANTHER" id="PTHR22981">
    <property type="entry name" value="3-HYDROXYISOBUTYRATE DEHYDROGENASE-RELATED"/>
    <property type="match status" value="1"/>
</dbReference>
<dbReference type="AlphaFoldDB" id="A0A1X7PRC9"/>
<feature type="domain" description="3-hydroxyisobutyrate dehydrogenase-like NAD-binding" evidence="5">
    <location>
        <begin position="176"/>
        <end position="295"/>
    </location>
</feature>
<dbReference type="SUPFAM" id="SSF51735">
    <property type="entry name" value="NAD(P)-binding Rossmann-fold domains"/>
    <property type="match status" value="1"/>
</dbReference>
<dbReference type="Proteomes" id="UP000193083">
    <property type="component" value="Unassembled WGS sequence"/>
</dbReference>
<evidence type="ECO:0000259" key="4">
    <source>
        <dbReference type="Pfam" id="PF03446"/>
    </source>
</evidence>
<evidence type="ECO:0000313" key="7">
    <source>
        <dbReference type="Proteomes" id="UP000193083"/>
    </source>
</evidence>
<dbReference type="PANTHER" id="PTHR22981:SF7">
    <property type="entry name" value="3-HYDROXYISOBUTYRATE DEHYDROGENASE, MITOCHONDRIAL"/>
    <property type="match status" value="1"/>
</dbReference>
<dbReference type="Pfam" id="PF14833">
    <property type="entry name" value="NAD_binding_11"/>
    <property type="match status" value="1"/>
</dbReference>
<dbReference type="SUPFAM" id="SSF48179">
    <property type="entry name" value="6-phosphogluconate dehydrogenase C-terminal domain-like"/>
    <property type="match status" value="1"/>
</dbReference>
<keyword evidence="2" id="KW-0520">NAD</keyword>
<dbReference type="InterPro" id="IPR013328">
    <property type="entry name" value="6PGD_dom2"/>
</dbReference>
<keyword evidence="7" id="KW-1185">Reference proteome</keyword>
<evidence type="ECO:0000259" key="5">
    <source>
        <dbReference type="Pfam" id="PF14833"/>
    </source>
</evidence>
<accession>A0A1X7PRC9</accession>